<evidence type="ECO:0000313" key="2">
    <source>
        <dbReference type="EMBL" id="KIW24284.1"/>
    </source>
</evidence>
<dbReference type="GeneID" id="27349205"/>
<reference evidence="2 3" key="1">
    <citation type="submission" date="2015-01" db="EMBL/GenBank/DDBJ databases">
        <title>The Genome Sequence of Cladophialophora immunda CBS83496.</title>
        <authorList>
            <consortium name="The Broad Institute Genomics Platform"/>
            <person name="Cuomo C."/>
            <person name="de Hoog S."/>
            <person name="Gorbushina A."/>
            <person name="Stielow B."/>
            <person name="Teixiera M."/>
            <person name="Abouelleil A."/>
            <person name="Chapman S.B."/>
            <person name="Priest M."/>
            <person name="Young S.K."/>
            <person name="Wortman J."/>
            <person name="Nusbaum C."/>
            <person name="Birren B."/>
        </authorList>
    </citation>
    <scope>NUCLEOTIDE SEQUENCE [LARGE SCALE GENOMIC DNA]</scope>
    <source>
        <strain evidence="2 3">CBS 83496</strain>
    </source>
</reference>
<dbReference type="VEuPathDB" id="FungiDB:PV07_10011"/>
<organism evidence="2 3">
    <name type="scientific">Cladophialophora immunda</name>
    <dbReference type="NCBI Taxonomy" id="569365"/>
    <lineage>
        <taxon>Eukaryota</taxon>
        <taxon>Fungi</taxon>
        <taxon>Dikarya</taxon>
        <taxon>Ascomycota</taxon>
        <taxon>Pezizomycotina</taxon>
        <taxon>Eurotiomycetes</taxon>
        <taxon>Chaetothyriomycetidae</taxon>
        <taxon>Chaetothyriales</taxon>
        <taxon>Herpotrichiellaceae</taxon>
        <taxon>Cladophialophora</taxon>
    </lineage>
</organism>
<dbReference type="OrthoDB" id="4505928at2759"/>
<dbReference type="Proteomes" id="UP000054466">
    <property type="component" value="Unassembled WGS sequence"/>
</dbReference>
<dbReference type="PANTHER" id="PTHR42070:SF1">
    <property type="entry name" value="FILAMENT ASSOCIATED PROTEIN, PUTATIVE (AFU_ORTHOLOGUE AFUA_8G06630)-RELATED"/>
    <property type="match status" value="1"/>
</dbReference>
<gene>
    <name evidence="2" type="ORF">PV07_10011</name>
</gene>
<dbReference type="HOGENOM" id="CLU_075846_0_0_1"/>
<keyword evidence="3" id="KW-1185">Reference proteome</keyword>
<dbReference type="PANTHER" id="PTHR42070">
    <property type="entry name" value="FILAMENT ASSOCIATED PROTEIN, PUTATIVE (AFU_ORTHOLOGUE AFUA_8G06630)-RELATED"/>
    <property type="match status" value="1"/>
</dbReference>
<evidence type="ECO:0000256" key="1">
    <source>
        <dbReference type="SAM" id="MobiDB-lite"/>
    </source>
</evidence>
<feature type="compositionally biased region" description="Basic and acidic residues" evidence="1">
    <location>
        <begin position="15"/>
        <end position="26"/>
    </location>
</feature>
<evidence type="ECO:0000313" key="3">
    <source>
        <dbReference type="Proteomes" id="UP000054466"/>
    </source>
</evidence>
<name>A0A0D2CL38_9EURO</name>
<evidence type="ECO:0008006" key="4">
    <source>
        <dbReference type="Google" id="ProtNLM"/>
    </source>
</evidence>
<dbReference type="AlphaFoldDB" id="A0A0D2CL38"/>
<dbReference type="EMBL" id="KN847045">
    <property type="protein sequence ID" value="KIW24284.1"/>
    <property type="molecule type" value="Genomic_DNA"/>
</dbReference>
<dbReference type="RefSeq" id="XP_016244500.1">
    <property type="nucleotide sequence ID" value="XM_016397309.1"/>
</dbReference>
<dbReference type="STRING" id="569365.A0A0D2CL38"/>
<feature type="region of interest" description="Disordered" evidence="1">
    <location>
        <begin position="1"/>
        <end position="26"/>
    </location>
</feature>
<dbReference type="CDD" id="cd14688">
    <property type="entry name" value="bZIP_YAP"/>
    <property type="match status" value="1"/>
</dbReference>
<proteinExistence type="predicted"/>
<protein>
    <recommendedName>
        <fullName evidence="4">BZIP domain-containing protein</fullName>
    </recommendedName>
</protein>
<sequence length="294" mass="32354">MASEASIAPNVTISKQERIRDNQRRSRARRQEYLAGLERRVKECQVSCREADLQRAAYVDLQVENARLRDLLHYVGITPDVVENFGRHGMQALPGNTAAVAHRQIRPRYHQPMALRTGDLDAVDIIQQELGAGAGSCCPTISSSASLCSPTPALPPDSLHGYDGQQCPPYVDASNVPATSLPEIASMSPFSSFEWTHRPDSQDPPAFPDETFRCDAFGIPANGPLLPENTNTVQCLIAKGMIEQYDPTPTEMEEIEARLATAFSLPRSGESGCRVNAQLLLEILQEMDARPKRD</sequence>
<accession>A0A0D2CL38</accession>